<evidence type="ECO:0008006" key="3">
    <source>
        <dbReference type="Google" id="ProtNLM"/>
    </source>
</evidence>
<evidence type="ECO:0000313" key="1">
    <source>
        <dbReference type="EMBL" id="SIQ68447.1"/>
    </source>
</evidence>
<keyword evidence="2" id="KW-1185">Reference proteome</keyword>
<dbReference type="RefSeq" id="WP_068582840.1">
    <property type="nucleotide sequence ID" value="NZ_FTNK01000003.1"/>
</dbReference>
<comment type="caution">
    <text evidence="1">The sequence shown here is derived from an EMBL/GenBank/DDBJ whole genome shotgun (WGS) entry which is preliminary data.</text>
</comment>
<dbReference type="EMBL" id="FTNK01000003">
    <property type="protein sequence ID" value="SIQ68447.1"/>
    <property type="molecule type" value="Genomic_DNA"/>
</dbReference>
<accession>A0ABY1JSC5</accession>
<proteinExistence type="predicted"/>
<gene>
    <name evidence="1" type="ORF">SAMN05421578_103357</name>
</gene>
<reference evidence="1 2" key="1">
    <citation type="submission" date="2017-01" db="EMBL/GenBank/DDBJ databases">
        <authorList>
            <person name="Varghese N."/>
            <person name="Submissions S."/>
        </authorList>
    </citation>
    <scope>NUCLEOTIDE SEQUENCE [LARGE SCALE GENOMIC DNA]</scope>
    <source>
        <strain evidence="1 2">ATCC 23464</strain>
    </source>
</reference>
<evidence type="ECO:0000313" key="2">
    <source>
        <dbReference type="Proteomes" id="UP000186666"/>
    </source>
</evidence>
<name>A0ABY1JSC5_9BACL</name>
<protein>
    <recommendedName>
        <fullName evidence="3">Phage protein</fullName>
    </recommendedName>
</protein>
<sequence length="67" mass="7956">MKFGMRKPSLKKRIAARTSIKRQIVHRAGLKMPRGYGWLRSPKKAVYNKVYNKTTFDIFKVIKKLFK</sequence>
<dbReference type="Proteomes" id="UP000186666">
    <property type="component" value="Unassembled WGS sequence"/>
</dbReference>
<organism evidence="1 2">
    <name type="scientific">Paenibacillus macquariensis</name>
    <dbReference type="NCBI Taxonomy" id="948756"/>
    <lineage>
        <taxon>Bacteria</taxon>
        <taxon>Bacillati</taxon>
        <taxon>Bacillota</taxon>
        <taxon>Bacilli</taxon>
        <taxon>Bacillales</taxon>
        <taxon>Paenibacillaceae</taxon>
        <taxon>Paenibacillus</taxon>
    </lineage>
</organism>